<dbReference type="Proteomes" id="UP001203338">
    <property type="component" value="Unassembled WGS sequence"/>
</dbReference>
<evidence type="ECO:0000313" key="1">
    <source>
        <dbReference type="EMBL" id="MCL6272254.1"/>
    </source>
</evidence>
<evidence type="ECO:0008006" key="3">
    <source>
        <dbReference type="Google" id="ProtNLM"/>
    </source>
</evidence>
<dbReference type="EMBL" id="JAMFLX010000069">
    <property type="protein sequence ID" value="MCL6272254.1"/>
    <property type="molecule type" value="Genomic_DNA"/>
</dbReference>
<accession>A0ABT0PLJ2</accession>
<proteinExistence type="predicted"/>
<dbReference type="RefSeq" id="WP_249701943.1">
    <property type="nucleotide sequence ID" value="NZ_JAMFLX010000069.1"/>
</dbReference>
<sequence>MSKIRNMPRLLTAGEIEVCKTIFDININYSTVRVYHESFFPFGMQPNNVAMAPNGNIYFDPEGELYEQDFSKADIHAQALLIHEMTHVWQHQQGINVKLRGSFERTYKYLPLTPDKKFEEYNIEQQGDIVRDFFYLLNGYKKSEWPHISIYRKLIPFEPLIPSNPPEGQKGVVN</sequence>
<protein>
    <recommendedName>
        <fullName evidence="3">Type IV secretion protein Rhs</fullName>
    </recommendedName>
</protein>
<keyword evidence="2" id="KW-1185">Reference proteome</keyword>
<comment type="caution">
    <text evidence="1">The sequence shown here is derived from an EMBL/GenBank/DDBJ whole genome shotgun (WGS) entry which is preliminary data.</text>
</comment>
<evidence type="ECO:0000313" key="2">
    <source>
        <dbReference type="Proteomes" id="UP001203338"/>
    </source>
</evidence>
<organism evidence="1 2">
    <name type="scientific">Parendozoicomonas callyspongiae</name>
    <dbReference type="NCBI Taxonomy" id="2942213"/>
    <lineage>
        <taxon>Bacteria</taxon>
        <taxon>Pseudomonadati</taxon>
        <taxon>Pseudomonadota</taxon>
        <taxon>Gammaproteobacteria</taxon>
        <taxon>Oceanospirillales</taxon>
        <taxon>Endozoicomonadaceae</taxon>
        <taxon>Parendozoicomonas</taxon>
    </lineage>
</organism>
<gene>
    <name evidence="1" type="ORF">M3P05_20240</name>
</gene>
<name>A0ABT0PLJ2_9GAMM</name>
<reference evidence="1 2" key="1">
    <citation type="submission" date="2022-05" db="EMBL/GenBank/DDBJ databases">
        <authorList>
            <person name="Park J.-S."/>
        </authorList>
    </citation>
    <scope>NUCLEOTIDE SEQUENCE [LARGE SCALE GENOMIC DNA]</scope>
    <source>
        <strain evidence="1 2">2012CJ34-2</strain>
    </source>
</reference>